<comment type="caution">
    <text evidence="7">The sequence shown here is derived from an EMBL/GenBank/DDBJ whole genome shotgun (WGS) entry which is preliminary data.</text>
</comment>
<dbReference type="SUPFAM" id="SSF55874">
    <property type="entry name" value="ATPase domain of HSP90 chaperone/DNA topoisomerase II/histidine kinase"/>
    <property type="match status" value="1"/>
</dbReference>
<dbReference type="AlphaFoldDB" id="A0A833JHT6"/>
<evidence type="ECO:0000256" key="5">
    <source>
        <dbReference type="SAM" id="Phobius"/>
    </source>
</evidence>
<protein>
    <recommendedName>
        <fullName evidence="2">histidine kinase</fullName>
        <ecNumber evidence="2">2.7.13.3</ecNumber>
    </recommendedName>
</protein>
<evidence type="ECO:0000256" key="4">
    <source>
        <dbReference type="ARBA" id="ARBA00022777"/>
    </source>
</evidence>
<dbReference type="RefSeq" id="WP_152211789.1">
    <property type="nucleotide sequence ID" value="NZ_WFLN01000004.1"/>
</dbReference>
<dbReference type="EC" id="2.7.13.3" evidence="2"/>
<keyword evidence="4" id="KW-0418">Kinase</keyword>
<evidence type="ECO:0000313" key="7">
    <source>
        <dbReference type="EMBL" id="KAB8033703.1"/>
    </source>
</evidence>
<feature type="transmembrane region" description="Helical" evidence="5">
    <location>
        <begin position="22"/>
        <end position="45"/>
    </location>
</feature>
<dbReference type="InterPro" id="IPR036890">
    <property type="entry name" value="HATPase_C_sf"/>
</dbReference>
<dbReference type="SMART" id="SM00387">
    <property type="entry name" value="HATPase_c"/>
    <property type="match status" value="1"/>
</dbReference>
<dbReference type="PROSITE" id="PS50109">
    <property type="entry name" value="HIS_KIN"/>
    <property type="match status" value="1"/>
</dbReference>
<evidence type="ECO:0000259" key="6">
    <source>
        <dbReference type="PROSITE" id="PS50109"/>
    </source>
</evidence>
<dbReference type="InterPro" id="IPR050351">
    <property type="entry name" value="BphY/WalK/GraS-like"/>
</dbReference>
<dbReference type="InterPro" id="IPR005467">
    <property type="entry name" value="His_kinase_dom"/>
</dbReference>
<sequence>MRAIYNLTTLKFACSAPLIRKILGTFLVFWIVFFILASLFFLGFLQKHFSQEIALFILKKIFIIWIFISIALIFLLWILLKNSISPLVFLITHFKNSTTLQEIEIPKNLSKEIYELYEILNTSINRINEFQRKSHEKNAAIAMTTKLLAHDVRQPFALLRAGLMLLEKTKDSEQMNSLLEMMIPEVNKSIQKVNGMLLDIMEIGANAENLILENINPESLIETIVTETFTIHSKSDISMEYHFDHNHMIKVHVLKIERVFSNILLNALQAMKFKGSIWFKTREVFTDEILYIEFCIGNSNSFISEENIESLFKAFYTRDKKNGIGLGLAIAEKVIQNHTGKIYCHSVKNSQFPEGKVEFYFTLPASVEILNKISTNLTSHDKVVSENKFSRNLVNK</sequence>
<gene>
    <name evidence="7" type="ORF">GCL57_03075</name>
</gene>
<dbReference type="InterPro" id="IPR004358">
    <property type="entry name" value="Sig_transdc_His_kin-like_C"/>
</dbReference>
<keyword evidence="3" id="KW-0808">Transferase</keyword>
<reference evidence="7 8" key="1">
    <citation type="submission" date="2019-10" db="EMBL/GenBank/DDBJ databases">
        <title>New genus of Silvanigrellaceae.</title>
        <authorList>
            <person name="Pitt A."/>
            <person name="Hahn M.W."/>
        </authorList>
    </citation>
    <scope>NUCLEOTIDE SEQUENCE [LARGE SCALE GENOMIC DNA]</scope>
    <source>
        <strain evidence="7 8">33A1-SZDP</strain>
    </source>
</reference>
<dbReference type="GO" id="GO:0000155">
    <property type="term" value="F:phosphorelay sensor kinase activity"/>
    <property type="evidence" value="ECO:0007669"/>
    <property type="project" value="InterPro"/>
</dbReference>
<dbReference type="Proteomes" id="UP000442694">
    <property type="component" value="Unassembled WGS sequence"/>
</dbReference>
<dbReference type="Gene3D" id="3.30.565.10">
    <property type="entry name" value="Histidine kinase-like ATPase, C-terminal domain"/>
    <property type="match status" value="1"/>
</dbReference>
<organism evidence="7 8">
    <name type="scientific">Fluviispira multicolorata</name>
    <dbReference type="NCBI Taxonomy" id="2654512"/>
    <lineage>
        <taxon>Bacteria</taxon>
        <taxon>Pseudomonadati</taxon>
        <taxon>Bdellovibrionota</taxon>
        <taxon>Oligoflexia</taxon>
        <taxon>Silvanigrellales</taxon>
        <taxon>Silvanigrellaceae</taxon>
        <taxon>Fluviispira</taxon>
    </lineage>
</organism>
<evidence type="ECO:0000256" key="1">
    <source>
        <dbReference type="ARBA" id="ARBA00000085"/>
    </source>
</evidence>
<dbReference type="PANTHER" id="PTHR42878">
    <property type="entry name" value="TWO-COMPONENT HISTIDINE KINASE"/>
    <property type="match status" value="1"/>
</dbReference>
<dbReference type="GO" id="GO:0000156">
    <property type="term" value="F:phosphorelay response regulator activity"/>
    <property type="evidence" value="ECO:0007669"/>
    <property type="project" value="TreeGrafter"/>
</dbReference>
<dbReference type="GO" id="GO:0030295">
    <property type="term" value="F:protein kinase activator activity"/>
    <property type="evidence" value="ECO:0007669"/>
    <property type="project" value="TreeGrafter"/>
</dbReference>
<keyword evidence="5" id="KW-0812">Transmembrane</keyword>
<evidence type="ECO:0000256" key="3">
    <source>
        <dbReference type="ARBA" id="ARBA00022679"/>
    </source>
</evidence>
<dbReference type="Pfam" id="PF02518">
    <property type="entry name" value="HATPase_c"/>
    <property type="match status" value="1"/>
</dbReference>
<feature type="transmembrane region" description="Helical" evidence="5">
    <location>
        <begin position="57"/>
        <end position="80"/>
    </location>
</feature>
<evidence type="ECO:0000256" key="2">
    <source>
        <dbReference type="ARBA" id="ARBA00012438"/>
    </source>
</evidence>
<dbReference type="PRINTS" id="PR00344">
    <property type="entry name" value="BCTRLSENSOR"/>
</dbReference>
<accession>A0A833JHT6</accession>
<feature type="domain" description="Histidine kinase" evidence="6">
    <location>
        <begin position="147"/>
        <end position="367"/>
    </location>
</feature>
<dbReference type="SUPFAM" id="SSF47384">
    <property type="entry name" value="Homodimeric domain of signal transducing histidine kinase"/>
    <property type="match status" value="1"/>
</dbReference>
<keyword evidence="8" id="KW-1185">Reference proteome</keyword>
<proteinExistence type="predicted"/>
<dbReference type="PANTHER" id="PTHR42878:SF14">
    <property type="entry name" value="OSMOLARITY TWO-COMPONENT SYSTEM PROTEIN SSK1"/>
    <property type="match status" value="1"/>
</dbReference>
<keyword evidence="5" id="KW-0472">Membrane</keyword>
<evidence type="ECO:0000313" key="8">
    <source>
        <dbReference type="Proteomes" id="UP000442694"/>
    </source>
</evidence>
<name>A0A833JHT6_9BACT</name>
<keyword evidence="5" id="KW-1133">Transmembrane helix</keyword>
<dbReference type="InterPro" id="IPR036097">
    <property type="entry name" value="HisK_dim/P_sf"/>
</dbReference>
<dbReference type="GO" id="GO:0007234">
    <property type="term" value="P:osmosensory signaling via phosphorelay pathway"/>
    <property type="evidence" value="ECO:0007669"/>
    <property type="project" value="TreeGrafter"/>
</dbReference>
<dbReference type="InterPro" id="IPR003594">
    <property type="entry name" value="HATPase_dom"/>
</dbReference>
<dbReference type="EMBL" id="WFLN01000004">
    <property type="protein sequence ID" value="KAB8033703.1"/>
    <property type="molecule type" value="Genomic_DNA"/>
</dbReference>
<comment type="catalytic activity">
    <reaction evidence="1">
        <text>ATP + protein L-histidine = ADP + protein N-phospho-L-histidine.</text>
        <dbReference type="EC" id="2.7.13.3"/>
    </reaction>
</comment>